<dbReference type="EMBL" id="JAIWQS010000012">
    <property type="protein sequence ID" value="KAJ8749080.1"/>
    <property type="molecule type" value="Genomic_DNA"/>
</dbReference>
<protein>
    <recommendedName>
        <fullName evidence="3">Reverse transcriptase domain-containing protein</fullName>
    </recommendedName>
</protein>
<dbReference type="PANTHER" id="PTHR33116">
    <property type="entry name" value="REVERSE TRANSCRIPTASE ZINC-BINDING DOMAIN-CONTAINING PROTEIN-RELATED-RELATED"/>
    <property type="match status" value="1"/>
</dbReference>
<dbReference type="AlphaFoldDB" id="A0AAV8SA90"/>
<gene>
    <name evidence="1" type="ORF">K2173_013687</name>
</gene>
<evidence type="ECO:0000313" key="2">
    <source>
        <dbReference type="Proteomes" id="UP001159364"/>
    </source>
</evidence>
<name>A0AAV8SA90_9ROSI</name>
<proteinExistence type="predicted"/>
<evidence type="ECO:0000313" key="1">
    <source>
        <dbReference type="EMBL" id="KAJ8749080.1"/>
    </source>
</evidence>
<organism evidence="1 2">
    <name type="scientific">Erythroxylum novogranatense</name>
    <dbReference type="NCBI Taxonomy" id="1862640"/>
    <lineage>
        <taxon>Eukaryota</taxon>
        <taxon>Viridiplantae</taxon>
        <taxon>Streptophyta</taxon>
        <taxon>Embryophyta</taxon>
        <taxon>Tracheophyta</taxon>
        <taxon>Spermatophyta</taxon>
        <taxon>Magnoliopsida</taxon>
        <taxon>eudicotyledons</taxon>
        <taxon>Gunneridae</taxon>
        <taxon>Pentapetalae</taxon>
        <taxon>rosids</taxon>
        <taxon>fabids</taxon>
        <taxon>Malpighiales</taxon>
        <taxon>Erythroxylaceae</taxon>
        <taxon>Erythroxylum</taxon>
    </lineage>
</organism>
<evidence type="ECO:0008006" key="3">
    <source>
        <dbReference type="Google" id="ProtNLM"/>
    </source>
</evidence>
<comment type="caution">
    <text evidence="1">The sequence shown here is derived from an EMBL/GenBank/DDBJ whole genome shotgun (WGS) entry which is preliminary data.</text>
</comment>
<sequence length="166" mass="18711">MCMIGVTYNVLLNGTEVGPIVSTRGLRQEDPLSPYLFILLKLILQKYELASSQSVNFQKSGILFSPNVSHSLRSHMSSILGVFSAMEHGKYLGLPSLVGKGKRAIFNYLKNRLWRQVNSWNNRLLSRVGKEVMLKSVAQAIPSYCMSVFMLPIFTCDAIQRMMNSF</sequence>
<reference evidence="1 2" key="1">
    <citation type="submission" date="2021-09" db="EMBL/GenBank/DDBJ databases">
        <title>Genomic insights and catalytic innovation underlie evolution of tropane alkaloids biosynthesis.</title>
        <authorList>
            <person name="Wang Y.-J."/>
            <person name="Tian T."/>
            <person name="Huang J.-P."/>
            <person name="Huang S.-X."/>
        </authorList>
    </citation>
    <scope>NUCLEOTIDE SEQUENCE [LARGE SCALE GENOMIC DNA]</scope>
    <source>
        <strain evidence="1">KIB-2018</strain>
        <tissue evidence="1">Leaf</tissue>
    </source>
</reference>
<dbReference type="PANTHER" id="PTHR33116:SF86">
    <property type="entry name" value="REVERSE TRANSCRIPTASE DOMAIN-CONTAINING PROTEIN"/>
    <property type="match status" value="1"/>
</dbReference>
<dbReference type="Proteomes" id="UP001159364">
    <property type="component" value="Linkage Group LG12"/>
</dbReference>
<keyword evidence="2" id="KW-1185">Reference proteome</keyword>
<accession>A0AAV8SA90</accession>